<keyword evidence="7 14" id="KW-0863">Zinc-finger</keyword>
<gene>
    <name evidence="15" type="primary">TFB4</name>
    <name evidence="15" type="ORF">MPSI1_000350</name>
</gene>
<reference evidence="15" key="1">
    <citation type="submission" date="2023-02" db="EMBL/GenBank/DDBJ databases">
        <title>Mating type loci evolution in Malassezia.</title>
        <authorList>
            <person name="Coelho M.A."/>
        </authorList>
    </citation>
    <scope>NUCLEOTIDE SEQUENCE</scope>
    <source>
        <strain evidence="15">CBS 14136</strain>
    </source>
</reference>
<evidence type="ECO:0000256" key="13">
    <source>
        <dbReference type="ARBA" id="ARBA00033341"/>
    </source>
</evidence>
<keyword evidence="5 14" id="KW-0479">Metal-binding</keyword>
<keyword evidence="8 14" id="KW-0862">Zinc</keyword>
<evidence type="ECO:0000313" key="16">
    <source>
        <dbReference type="Proteomes" id="UP001214628"/>
    </source>
</evidence>
<keyword evidence="10 14" id="KW-0804">Transcription</keyword>
<keyword evidence="16" id="KW-1185">Reference proteome</keyword>
<dbReference type="GO" id="GO:0006355">
    <property type="term" value="P:regulation of DNA-templated transcription"/>
    <property type="evidence" value="ECO:0007669"/>
    <property type="project" value="InterPro"/>
</dbReference>
<organism evidence="15 16">
    <name type="scientific">Malassezia psittaci</name>
    <dbReference type="NCBI Taxonomy" id="1821823"/>
    <lineage>
        <taxon>Eukaryota</taxon>
        <taxon>Fungi</taxon>
        <taxon>Dikarya</taxon>
        <taxon>Basidiomycota</taxon>
        <taxon>Ustilaginomycotina</taxon>
        <taxon>Malasseziomycetes</taxon>
        <taxon>Malasseziales</taxon>
        <taxon>Malasseziaceae</taxon>
        <taxon>Malassezia</taxon>
    </lineage>
</organism>
<comment type="similarity">
    <text evidence="3 14">Belongs to the TFB4 family.</text>
</comment>
<dbReference type="Pfam" id="PF03850">
    <property type="entry name" value="Tfb4"/>
    <property type="match status" value="1"/>
</dbReference>
<keyword evidence="11 14" id="KW-0234">DNA repair</keyword>
<comment type="function">
    <text evidence="1 14">Component of the general transcription and DNA repair factor IIH (TFIIH) core complex, which is involved in general and transcription-coupled nucleotide excision repair (NER) of damaged DNA and, when complexed to TFIIK, in RNA transcription by RNA polymerase II. In NER, TFIIH acts by opening DNA around the lesion to allow the excision of the damaged oligonucleotide and its replacement by a new DNA fragment. In transcription, TFIIH has an essential role in transcription initiation. When the pre-initiation complex (PIC) has been established, TFIIH is required for promoter opening and promoter escape. Phosphorylation of the C-terminal tail (CTD) of the largest subunit of RNA polymerase II by the kinase module TFIIK controls the initiation of transcription.</text>
</comment>
<evidence type="ECO:0000256" key="1">
    <source>
        <dbReference type="ARBA" id="ARBA00002817"/>
    </source>
</evidence>
<evidence type="ECO:0000313" key="15">
    <source>
        <dbReference type="EMBL" id="WFD41714.1"/>
    </source>
</evidence>
<evidence type="ECO:0000256" key="14">
    <source>
        <dbReference type="RuleBase" id="RU368090"/>
    </source>
</evidence>
<dbReference type="InterPro" id="IPR004600">
    <property type="entry name" value="TFIIH_Tfb4/GTF2H3"/>
</dbReference>
<dbReference type="PANTHER" id="PTHR12831:SF0">
    <property type="entry name" value="GENERAL TRANSCRIPTION FACTOR IIH SUBUNIT 3"/>
    <property type="match status" value="1"/>
</dbReference>
<dbReference type="GO" id="GO:0008270">
    <property type="term" value="F:zinc ion binding"/>
    <property type="evidence" value="ECO:0007669"/>
    <property type="project" value="UniProtKB-KW"/>
</dbReference>
<dbReference type="InterPro" id="IPR036465">
    <property type="entry name" value="vWFA_dom_sf"/>
</dbReference>
<keyword evidence="9 14" id="KW-0805">Transcription regulation</keyword>
<sequence>MASNAVPIGIKKEDALSGLVGSSADTDNSVLNRAPDFLVVILDLNPKAWQRSHGVSKEYSRADAAFQNLKQTLSTTLVFLNAHVAMQHGNGVAVYGAVDGTAELLYTTAPFVHKSKQTDDQSTISACLPFKNMDDALFIQARKLIRGACEELAGGSTRKSNGLVRALSLALCHINQVTALARTTDAQSEYKLNATDDIKKGRQLTSVGFHHRVLIMSVTPDASAQYVPMMNCIFSAQKQGIQIDVCKLLGEDTVFLRQACHLTDGHYYSMPTLDGLLEVLAMVFLPSKSIRPVLMFPAMDDVDFRAACFCHRRNVDIGYRFEDEQAVAEMLRSG</sequence>
<evidence type="ECO:0000256" key="4">
    <source>
        <dbReference type="ARBA" id="ARBA00021280"/>
    </source>
</evidence>
<evidence type="ECO:0000256" key="12">
    <source>
        <dbReference type="ARBA" id="ARBA00023242"/>
    </source>
</evidence>
<protein>
    <recommendedName>
        <fullName evidence="4 14">General transcription and DNA repair factor IIH subunit TFB4</fullName>
        <shortName evidence="14">TFIIH subunit TFB4</shortName>
    </recommendedName>
    <alternativeName>
        <fullName evidence="13 14">RNA polymerase II transcription factor B subunit 4</fullName>
    </alternativeName>
</protein>
<dbReference type="GO" id="GO:0000439">
    <property type="term" value="C:transcription factor TFIIH core complex"/>
    <property type="evidence" value="ECO:0007669"/>
    <property type="project" value="UniProtKB-UniRule"/>
</dbReference>
<keyword evidence="12 14" id="KW-0539">Nucleus</keyword>
<dbReference type="GO" id="GO:0005675">
    <property type="term" value="C:transcription factor TFIIH holo complex"/>
    <property type="evidence" value="ECO:0007669"/>
    <property type="project" value="UniProtKB-UniRule"/>
</dbReference>
<proteinExistence type="inferred from homology"/>
<evidence type="ECO:0000256" key="9">
    <source>
        <dbReference type="ARBA" id="ARBA00023015"/>
    </source>
</evidence>
<keyword evidence="6 14" id="KW-0227">DNA damage</keyword>
<dbReference type="EMBL" id="CP118375">
    <property type="protein sequence ID" value="WFD41714.1"/>
    <property type="molecule type" value="Genomic_DNA"/>
</dbReference>
<evidence type="ECO:0000256" key="10">
    <source>
        <dbReference type="ARBA" id="ARBA00023163"/>
    </source>
</evidence>
<evidence type="ECO:0000256" key="11">
    <source>
        <dbReference type="ARBA" id="ARBA00023204"/>
    </source>
</evidence>
<comment type="subcellular location">
    <subcellularLocation>
        <location evidence="2 14">Nucleus</location>
    </subcellularLocation>
</comment>
<comment type="subunit">
    <text evidence="14">Component of the 7-subunit TFIIH core complex composed of XPB/SSL2, XPD/RAD3, SSL1, TFB1, TFB2, TFB4 and TFB5, which is active in NER. The core complex associates with the 3-subunit CTD-kinase module TFIIK composed of CCL1, KIN28 and TFB3 to form the 10-subunit holoenzyme (holo-TFIIH) active in transcription.</text>
</comment>
<accession>A0AAF0JCW4</accession>
<dbReference type="AlphaFoldDB" id="A0AAF0JCW4"/>
<evidence type="ECO:0000256" key="3">
    <source>
        <dbReference type="ARBA" id="ARBA00005273"/>
    </source>
</evidence>
<evidence type="ECO:0000256" key="8">
    <source>
        <dbReference type="ARBA" id="ARBA00022833"/>
    </source>
</evidence>
<dbReference type="Proteomes" id="UP001214628">
    <property type="component" value="Chromosome 1"/>
</dbReference>
<dbReference type="PANTHER" id="PTHR12831">
    <property type="entry name" value="TRANSCRIPTION INITIATION FACTOR IIH TFIIH , POLYPEPTIDE 3-RELATED"/>
    <property type="match status" value="1"/>
</dbReference>
<dbReference type="GO" id="GO:0006289">
    <property type="term" value="P:nucleotide-excision repair"/>
    <property type="evidence" value="ECO:0007669"/>
    <property type="project" value="UniProtKB-UniRule"/>
</dbReference>
<evidence type="ECO:0000256" key="2">
    <source>
        <dbReference type="ARBA" id="ARBA00004123"/>
    </source>
</evidence>
<evidence type="ECO:0000256" key="5">
    <source>
        <dbReference type="ARBA" id="ARBA00022723"/>
    </source>
</evidence>
<evidence type="ECO:0000256" key="6">
    <source>
        <dbReference type="ARBA" id="ARBA00022763"/>
    </source>
</evidence>
<name>A0AAF0JCW4_9BASI</name>
<evidence type="ECO:0000256" key="7">
    <source>
        <dbReference type="ARBA" id="ARBA00022771"/>
    </source>
</evidence>
<dbReference type="Gene3D" id="3.40.50.410">
    <property type="entry name" value="von Willebrand factor, type A domain"/>
    <property type="match status" value="1"/>
</dbReference>